<evidence type="ECO:0000256" key="7">
    <source>
        <dbReference type="ARBA" id="ARBA00022683"/>
    </source>
</evidence>
<accession>A0ABY3LE16</accession>
<feature type="domain" description="PTS EIIB type-2" evidence="12">
    <location>
        <begin position="112"/>
        <end position="209"/>
    </location>
</feature>
<proteinExistence type="predicted"/>
<dbReference type="EMBL" id="RCNL01000005">
    <property type="protein sequence ID" value="TXL77744.1"/>
    <property type="molecule type" value="Genomic_DNA"/>
</dbReference>
<evidence type="ECO:0000256" key="11">
    <source>
        <dbReference type="SAM" id="Phobius"/>
    </source>
</evidence>
<keyword evidence="8 11" id="KW-0812">Transmembrane</keyword>
<dbReference type="NCBIfam" id="TIGR01427">
    <property type="entry name" value="PTS_IIC_fructo"/>
    <property type="match status" value="1"/>
</dbReference>
<dbReference type="InterPro" id="IPR050864">
    <property type="entry name" value="Bacterial_PTS_Sugar_Transport"/>
</dbReference>
<feature type="transmembrane region" description="Helical" evidence="11">
    <location>
        <begin position="274"/>
        <end position="300"/>
    </location>
</feature>
<evidence type="ECO:0000256" key="5">
    <source>
        <dbReference type="ARBA" id="ARBA00022597"/>
    </source>
</evidence>
<protein>
    <submittedName>
        <fullName evidence="14">PTS fructose transporter subunit IIBC</fullName>
    </submittedName>
</protein>
<feature type="transmembrane region" description="Helical" evidence="11">
    <location>
        <begin position="312"/>
        <end position="338"/>
    </location>
</feature>
<dbReference type="PANTHER" id="PTHR30505">
    <property type="entry name" value="FRUCTOSE-LIKE PERMEASE"/>
    <property type="match status" value="1"/>
</dbReference>
<dbReference type="Pfam" id="PF25554">
    <property type="entry name" value="PTS_EIIB_BC_N"/>
    <property type="match status" value="1"/>
</dbReference>
<dbReference type="CDD" id="cd05569">
    <property type="entry name" value="PTS_IIB_fructose"/>
    <property type="match status" value="1"/>
</dbReference>
<evidence type="ECO:0000256" key="3">
    <source>
        <dbReference type="ARBA" id="ARBA00022475"/>
    </source>
</evidence>
<evidence type="ECO:0000256" key="8">
    <source>
        <dbReference type="ARBA" id="ARBA00022692"/>
    </source>
</evidence>
<keyword evidence="2" id="KW-0813">Transport</keyword>
<keyword evidence="7" id="KW-0598">Phosphotransferase system</keyword>
<feature type="transmembrane region" description="Helical" evidence="11">
    <location>
        <begin position="390"/>
        <end position="411"/>
    </location>
</feature>
<dbReference type="Gene3D" id="3.40.50.2300">
    <property type="match status" value="1"/>
</dbReference>
<comment type="caution">
    <text evidence="14">The sequence shown here is derived from an EMBL/GenBank/DDBJ whole genome shotgun (WGS) entry which is preliminary data.</text>
</comment>
<dbReference type="InterPro" id="IPR003501">
    <property type="entry name" value="PTS_EIIB_2/3"/>
</dbReference>
<feature type="transmembrane region" description="Helical" evidence="11">
    <location>
        <begin position="497"/>
        <end position="516"/>
    </location>
</feature>
<dbReference type="InterPro" id="IPR036095">
    <property type="entry name" value="PTS_EIIB-like_sf"/>
</dbReference>
<sequence length="570" mass="57857">MKTLLIKDPVLGLASAYMAQQRLAAAAPAAGLTLTDNPADAELAIVLGKNVPDDAALNGKAVWLGDIQLAVREPETFLNRAKAEAKTWQSTAAVATPAGAAAAAPAQSGAPKRVVAVTACPTGVAHTFMAAEAIQAEATRRGWWVKVETRGSVGAGNAITPEEVAAADLVIVAADIEVDLAKFAGKPMYRTSTGLALKKTAQELDKAVAEAKPYKAAAAGQSNTSEEEKKGGAGAYRHLLTGVSYMLPMVVAGGLSIALSFAFGITAFKEQGTLAAALMQIGGGSAFALMVPVLAGFIAFSIADRPGLTPGLIGGMIATSINAGFLGGIIAGFIAGYAAKLISGKVKLPQSMEALKPILIIPLFASLITGLLMIYVVGKPVAGIMNGLTHWLANMGTANAVLLGAILGGMMCTDMGGPVNKVAYAFGVGLLSSQTYAPMAAIMAAGMVPPLAMGLATLVARRKFNKGQQEGGKAALVLGLCFISEGAIPFAARDPMRVLPCCIVGGAVTGAISMAIGAKLMAPHGGLFVLLIPGAITPVVGYLMAIIIGTAIAGLSYAVLKRPEEQLAKA</sequence>
<keyword evidence="10 11" id="KW-0472">Membrane</keyword>
<dbReference type="InterPro" id="IPR003353">
    <property type="entry name" value="PTS_IIB_fruc"/>
</dbReference>
<evidence type="ECO:0000256" key="6">
    <source>
        <dbReference type="ARBA" id="ARBA00022679"/>
    </source>
</evidence>
<name>A0ABY3LE16_9GAMM</name>
<evidence type="ECO:0000259" key="13">
    <source>
        <dbReference type="PROSITE" id="PS51104"/>
    </source>
</evidence>
<dbReference type="InterPro" id="IPR013011">
    <property type="entry name" value="PTS_EIIB_2"/>
</dbReference>
<evidence type="ECO:0000256" key="2">
    <source>
        <dbReference type="ARBA" id="ARBA00022448"/>
    </source>
</evidence>
<dbReference type="NCBIfam" id="NF007984">
    <property type="entry name" value="PRK10712.1"/>
    <property type="match status" value="1"/>
</dbReference>
<reference evidence="14 15" key="1">
    <citation type="submission" date="2018-10" db="EMBL/GenBank/DDBJ databases">
        <title>Draft genome sequence of Pantoea vagans isolated from corpses of the sugarcane aphid Melanaphis sacchari Zehntner.</title>
        <authorList>
            <person name="Toledo E."/>
            <person name="Pena G."/>
            <person name="Lozano L."/>
        </authorList>
    </citation>
    <scope>NUCLEOTIDE SEQUENCE [LARGE SCALE GENOMIC DNA]</scope>
    <source>
        <strain evidence="14 15">ET-90</strain>
    </source>
</reference>
<dbReference type="PANTHER" id="PTHR30505:SF32">
    <property type="entry name" value="PTS SYSTEM FRUCTOSE-SPECIFIC EIIB'BC COMPONENT"/>
    <property type="match status" value="1"/>
</dbReference>
<evidence type="ECO:0000256" key="1">
    <source>
        <dbReference type="ARBA" id="ARBA00004429"/>
    </source>
</evidence>
<keyword evidence="5" id="KW-0762">Sugar transport</keyword>
<feature type="transmembrane region" description="Helical" evidence="11">
    <location>
        <begin position="528"/>
        <end position="560"/>
    </location>
</feature>
<organism evidence="14 15">
    <name type="scientific">Pantoea vagans</name>
    <dbReference type="NCBI Taxonomy" id="470934"/>
    <lineage>
        <taxon>Bacteria</taxon>
        <taxon>Pseudomonadati</taxon>
        <taxon>Pseudomonadota</taxon>
        <taxon>Gammaproteobacteria</taxon>
        <taxon>Enterobacterales</taxon>
        <taxon>Erwiniaceae</taxon>
        <taxon>Pantoea</taxon>
    </lineage>
</organism>
<dbReference type="NCBIfam" id="TIGR00829">
    <property type="entry name" value="FRU"/>
    <property type="match status" value="1"/>
</dbReference>
<evidence type="ECO:0000256" key="4">
    <source>
        <dbReference type="ARBA" id="ARBA00022553"/>
    </source>
</evidence>
<keyword evidence="4" id="KW-0597">Phosphoprotein</keyword>
<gene>
    <name evidence="14" type="ORF">D9O29_13150</name>
</gene>
<dbReference type="Proteomes" id="UP000426772">
    <property type="component" value="Unassembled WGS sequence"/>
</dbReference>
<feature type="domain" description="PTS EIIC type-2" evidence="13">
    <location>
        <begin position="235"/>
        <end position="570"/>
    </location>
</feature>
<dbReference type="Pfam" id="PF02378">
    <property type="entry name" value="PTS_EIIC"/>
    <property type="match status" value="1"/>
</dbReference>
<evidence type="ECO:0000313" key="15">
    <source>
        <dbReference type="Proteomes" id="UP000426772"/>
    </source>
</evidence>
<feature type="transmembrane region" description="Helical" evidence="11">
    <location>
        <begin position="245"/>
        <end position="268"/>
    </location>
</feature>
<evidence type="ECO:0000259" key="12">
    <source>
        <dbReference type="PROSITE" id="PS51099"/>
    </source>
</evidence>
<comment type="subcellular location">
    <subcellularLocation>
        <location evidence="1">Cell inner membrane</location>
        <topology evidence="1">Multi-pass membrane protein</topology>
    </subcellularLocation>
</comment>
<evidence type="ECO:0000256" key="9">
    <source>
        <dbReference type="ARBA" id="ARBA00022989"/>
    </source>
</evidence>
<dbReference type="PROSITE" id="PS51104">
    <property type="entry name" value="PTS_EIIC_TYPE_2"/>
    <property type="match status" value="1"/>
</dbReference>
<dbReference type="PROSITE" id="PS51099">
    <property type="entry name" value="PTS_EIIB_TYPE_2"/>
    <property type="match status" value="1"/>
</dbReference>
<feature type="transmembrane region" description="Helical" evidence="11">
    <location>
        <begin position="472"/>
        <end position="491"/>
    </location>
</feature>
<keyword evidence="3" id="KW-1003">Cell membrane</keyword>
<keyword evidence="15" id="KW-1185">Reference proteome</keyword>
<evidence type="ECO:0000256" key="10">
    <source>
        <dbReference type="ARBA" id="ARBA00023136"/>
    </source>
</evidence>
<dbReference type="RefSeq" id="WP_147789440.1">
    <property type="nucleotide sequence ID" value="NZ_RCNL01000005.1"/>
</dbReference>
<keyword evidence="9 11" id="KW-1133">Transmembrane helix</keyword>
<dbReference type="SUPFAM" id="SSF52794">
    <property type="entry name" value="PTS system IIB component-like"/>
    <property type="match status" value="2"/>
</dbReference>
<dbReference type="InterPro" id="IPR006327">
    <property type="entry name" value="PTS_IIC_fruc"/>
</dbReference>
<dbReference type="InterPro" id="IPR013014">
    <property type="entry name" value="PTS_EIIC_2"/>
</dbReference>
<dbReference type="Pfam" id="PF02302">
    <property type="entry name" value="PTS_IIB"/>
    <property type="match status" value="1"/>
</dbReference>
<feature type="transmembrane region" description="Helical" evidence="11">
    <location>
        <begin position="358"/>
        <end position="378"/>
    </location>
</feature>
<keyword evidence="6" id="KW-0808">Transferase</keyword>
<dbReference type="InterPro" id="IPR003352">
    <property type="entry name" value="PTS_EIIC"/>
</dbReference>
<evidence type="ECO:0000313" key="14">
    <source>
        <dbReference type="EMBL" id="TXL77744.1"/>
    </source>
</evidence>